<keyword evidence="3 4" id="KW-0998">Cell outer membrane</keyword>
<dbReference type="OrthoDB" id="9808250at2"/>
<dbReference type="InterPro" id="IPR037873">
    <property type="entry name" value="BamE-like"/>
</dbReference>
<dbReference type="PANTHER" id="PTHR37482">
    <property type="entry name" value="OUTER MEMBRANE PROTEIN ASSEMBLY FACTOR BAME"/>
    <property type="match status" value="1"/>
</dbReference>
<reference evidence="8 9" key="1">
    <citation type="submission" date="2018-06" db="EMBL/GenBank/DDBJ databases">
        <authorList>
            <consortium name="Pathogen Informatics"/>
            <person name="Doyle S."/>
        </authorList>
    </citation>
    <scope>NUCLEOTIDE SEQUENCE [LARGE SCALE GENOMIC DNA]</scope>
    <source>
        <strain evidence="8 9">NCTC11997</strain>
    </source>
</reference>
<reference evidence="7 10" key="2">
    <citation type="submission" date="2020-12" db="EMBL/GenBank/DDBJ databases">
        <title>FDA dAtabase for Regulatory Grade micrObial Sequences (FDA-ARGOS): Supporting development and validation of Infectious Disease Dx tests.</title>
        <authorList>
            <person name="Sproer C."/>
            <person name="Gronow S."/>
            <person name="Severitt S."/>
            <person name="Schroder I."/>
            <person name="Tallon L."/>
            <person name="Sadzewicz L."/>
            <person name="Zhao X."/>
            <person name="Boylan J."/>
            <person name="Ott S."/>
            <person name="Bowen H."/>
            <person name="Vavikolanu K."/>
            <person name="Mehta A."/>
            <person name="Aluvathingal J."/>
            <person name="Nadendla S."/>
            <person name="Lowell S."/>
            <person name="Myers T."/>
            <person name="Yan Y."/>
            <person name="Sichtig H."/>
        </authorList>
    </citation>
    <scope>NUCLEOTIDE SEQUENCE [LARGE SCALE GENOMIC DNA]</scope>
    <source>
        <strain evidence="7 10">FDAARGOS_872</strain>
    </source>
</reference>
<organism evidence="8 9">
    <name type="scientific">Oligella ureolytica</name>
    <dbReference type="NCBI Taxonomy" id="90244"/>
    <lineage>
        <taxon>Bacteria</taxon>
        <taxon>Pseudomonadati</taxon>
        <taxon>Pseudomonadota</taxon>
        <taxon>Betaproteobacteria</taxon>
        <taxon>Burkholderiales</taxon>
        <taxon>Alcaligenaceae</taxon>
        <taxon>Oligella</taxon>
    </lineage>
</organism>
<evidence type="ECO:0000313" key="10">
    <source>
        <dbReference type="Proteomes" id="UP000594903"/>
    </source>
</evidence>
<dbReference type="GO" id="GO:0051205">
    <property type="term" value="P:protein insertion into membrane"/>
    <property type="evidence" value="ECO:0007669"/>
    <property type="project" value="UniProtKB-UniRule"/>
</dbReference>
<gene>
    <name evidence="8" type="primary">smpA</name>
    <name evidence="4" type="synonym">bamE</name>
    <name evidence="7" type="ORF">I6G29_03165</name>
    <name evidence="8" type="ORF">NCTC11997_00684</name>
</gene>
<dbReference type="GO" id="GO:0043165">
    <property type="term" value="P:Gram-negative-bacterium-type cell outer membrane assembly"/>
    <property type="evidence" value="ECO:0007669"/>
    <property type="project" value="UniProtKB-UniRule"/>
</dbReference>
<dbReference type="HAMAP" id="MF_00925">
    <property type="entry name" value="OM_assembly_BamE"/>
    <property type="match status" value="1"/>
</dbReference>
<dbReference type="GO" id="GO:1990063">
    <property type="term" value="C:Bam protein complex"/>
    <property type="evidence" value="ECO:0007669"/>
    <property type="project" value="TreeGrafter"/>
</dbReference>
<protein>
    <recommendedName>
        <fullName evidence="4">Outer membrane protein assembly factor BamE</fullName>
    </recommendedName>
</protein>
<evidence type="ECO:0000256" key="2">
    <source>
        <dbReference type="ARBA" id="ARBA00023136"/>
    </source>
</evidence>
<comment type="subunit">
    <text evidence="4">Part of the Bam complex.</text>
</comment>
<comment type="subcellular location">
    <subcellularLocation>
        <location evidence="4">Cell outer membrane</location>
    </subcellularLocation>
</comment>
<evidence type="ECO:0000256" key="5">
    <source>
        <dbReference type="SAM" id="MobiDB-lite"/>
    </source>
</evidence>
<dbReference type="Proteomes" id="UP000594903">
    <property type="component" value="Chromosome"/>
</dbReference>
<evidence type="ECO:0000256" key="4">
    <source>
        <dbReference type="HAMAP-Rule" id="MF_00925"/>
    </source>
</evidence>
<keyword evidence="10" id="KW-1185">Reference proteome</keyword>
<evidence type="ECO:0000313" key="9">
    <source>
        <dbReference type="Proteomes" id="UP000254603"/>
    </source>
</evidence>
<dbReference type="PANTHER" id="PTHR37482:SF1">
    <property type="entry name" value="OUTER MEMBRANE PROTEIN ASSEMBLY FACTOR BAME"/>
    <property type="match status" value="1"/>
</dbReference>
<keyword evidence="1 4" id="KW-0732">Signal</keyword>
<dbReference type="EMBL" id="CP065725">
    <property type="protein sequence ID" value="QPT40599.1"/>
    <property type="molecule type" value="Genomic_DNA"/>
</dbReference>
<dbReference type="STRING" id="1122619.GCA_000373745_01038"/>
<comment type="function">
    <text evidence="4">Part of the outer membrane protein assembly complex, which is involved in assembly and insertion of beta-barrel proteins into the outer membrane.</text>
</comment>
<dbReference type="GO" id="GO:0030674">
    <property type="term" value="F:protein-macromolecule adaptor activity"/>
    <property type="evidence" value="ECO:0007669"/>
    <property type="project" value="TreeGrafter"/>
</dbReference>
<comment type="similarity">
    <text evidence="4">Belongs to the BamE family.</text>
</comment>
<dbReference type="Gene3D" id="3.30.1450.10">
    <property type="match status" value="1"/>
</dbReference>
<dbReference type="Pfam" id="PF04355">
    <property type="entry name" value="BamE"/>
    <property type="match status" value="1"/>
</dbReference>
<evidence type="ECO:0000313" key="7">
    <source>
        <dbReference type="EMBL" id="QPT40599.1"/>
    </source>
</evidence>
<keyword evidence="2 4" id="KW-0472">Membrane</keyword>
<dbReference type="Proteomes" id="UP000254603">
    <property type="component" value="Unassembled WGS sequence"/>
</dbReference>
<name>A0A378XCK3_9BURK</name>
<accession>A0A378XCK3</accession>
<sequence length="172" mass="18815">MNKVANNKDLSPSKGVKLSGSGLGKAIAVAALVTLVGCSSGKWGFPYRAPIQQGNWVTAEQVSYLRAGLTQAQVLYVLGTPTLVDIFHPNRWDYPYHFKPGYGKPVHRNLSLWFDDNGLLERWTHDPLPNTQPGDFKTQQLTGLSSPDKADTLAEPAADMSASEFETTPLED</sequence>
<evidence type="ECO:0000259" key="6">
    <source>
        <dbReference type="Pfam" id="PF04355"/>
    </source>
</evidence>
<dbReference type="InterPro" id="IPR007450">
    <property type="entry name" value="BamE_dom"/>
</dbReference>
<feature type="region of interest" description="Disordered" evidence="5">
    <location>
        <begin position="125"/>
        <end position="172"/>
    </location>
</feature>
<proteinExistence type="inferred from homology"/>
<dbReference type="InterPro" id="IPR026592">
    <property type="entry name" value="BamE"/>
</dbReference>
<evidence type="ECO:0000256" key="1">
    <source>
        <dbReference type="ARBA" id="ARBA00022729"/>
    </source>
</evidence>
<feature type="compositionally biased region" description="Polar residues" evidence="5">
    <location>
        <begin position="129"/>
        <end position="145"/>
    </location>
</feature>
<evidence type="ECO:0000256" key="3">
    <source>
        <dbReference type="ARBA" id="ARBA00023237"/>
    </source>
</evidence>
<evidence type="ECO:0000313" key="8">
    <source>
        <dbReference type="EMBL" id="SUA51597.1"/>
    </source>
</evidence>
<feature type="domain" description="Outer membrane protein assembly factor BamE" evidence="6">
    <location>
        <begin position="54"/>
        <end position="122"/>
    </location>
</feature>
<dbReference type="EMBL" id="UGSB01000001">
    <property type="protein sequence ID" value="SUA51597.1"/>
    <property type="molecule type" value="Genomic_DNA"/>
</dbReference>
<dbReference type="RefSeq" id="WP_051077714.1">
    <property type="nucleotide sequence ID" value="NZ_CP065725.1"/>
</dbReference>
<dbReference type="AlphaFoldDB" id="A0A378XCK3"/>